<dbReference type="EMBL" id="BKCJ010461825">
    <property type="protein sequence ID" value="GFA64941.1"/>
    <property type="molecule type" value="Genomic_DNA"/>
</dbReference>
<gene>
    <name evidence="2" type="ORF">Tci_636913</name>
</gene>
<accession>A0A699JYJ9</accession>
<feature type="region of interest" description="Disordered" evidence="1">
    <location>
        <begin position="237"/>
        <end position="273"/>
    </location>
</feature>
<name>A0A699JYJ9_TANCI</name>
<comment type="caution">
    <text evidence="2">The sequence shown here is derived from an EMBL/GenBank/DDBJ whole genome shotgun (WGS) entry which is preliminary data.</text>
</comment>
<evidence type="ECO:0000313" key="2">
    <source>
        <dbReference type="EMBL" id="GFA64941.1"/>
    </source>
</evidence>
<feature type="compositionally biased region" description="Polar residues" evidence="1">
    <location>
        <begin position="12"/>
        <end position="25"/>
    </location>
</feature>
<dbReference type="AlphaFoldDB" id="A0A699JYJ9"/>
<sequence length="273" mass="30357">QAPADTGDTPVKTHQTPIVDQPSTSKPQKKQKPRRKQRNATKVSNDESEDEEHVPTPSSDPLPSGKDSFILNKLMVFCTSLQEQVLDLQEAKIALDDETQRRTNDDEMFGVDDLAGEEVVMETTTGVKDSAAPTTDVTKNKVTMAQALAALKSTKPKVVVQEQEMSTTITAAATIVTTAVPTLKAKGIIFHEQKQSQMPTVSSSKDKGKAKMIKPEVPIKRKEYMKIDEEYARKLEAKEQEETRLNRAQQDEEANNSWDNMQAMMDADRLLAK</sequence>
<protein>
    <submittedName>
        <fullName evidence="2">Uncharacterized protein</fullName>
    </submittedName>
</protein>
<feature type="non-terminal residue" evidence="2">
    <location>
        <position position="1"/>
    </location>
</feature>
<feature type="region of interest" description="Disordered" evidence="1">
    <location>
        <begin position="1"/>
        <end position="65"/>
    </location>
</feature>
<organism evidence="2">
    <name type="scientific">Tanacetum cinerariifolium</name>
    <name type="common">Dalmatian daisy</name>
    <name type="synonym">Chrysanthemum cinerariifolium</name>
    <dbReference type="NCBI Taxonomy" id="118510"/>
    <lineage>
        <taxon>Eukaryota</taxon>
        <taxon>Viridiplantae</taxon>
        <taxon>Streptophyta</taxon>
        <taxon>Embryophyta</taxon>
        <taxon>Tracheophyta</taxon>
        <taxon>Spermatophyta</taxon>
        <taxon>Magnoliopsida</taxon>
        <taxon>eudicotyledons</taxon>
        <taxon>Gunneridae</taxon>
        <taxon>Pentapetalae</taxon>
        <taxon>asterids</taxon>
        <taxon>campanulids</taxon>
        <taxon>Asterales</taxon>
        <taxon>Asteraceae</taxon>
        <taxon>Asteroideae</taxon>
        <taxon>Anthemideae</taxon>
        <taxon>Anthemidinae</taxon>
        <taxon>Tanacetum</taxon>
    </lineage>
</organism>
<evidence type="ECO:0000256" key="1">
    <source>
        <dbReference type="SAM" id="MobiDB-lite"/>
    </source>
</evidence>
<feature type="compositionally biased region" description="Basic residues" evidence="1">
    <location>
        <begin position="27"/>
        <end position="39"/>
    </location>
</feature>
<proteinExistence type="predicted"/>
<reference evidence="2" key="1">
    <citation type="journal article" date="2019" name="Sci. Rep.">
        <title>Draft genome of Tanacetum cinerariifolium, the natural source of mosquito coil.</title>
        <authorList>
            <person name="Yamashiro T."/>
            <person name="Shiraishi A."/>
            <person name="Satake H."/>
            <person name="Nakayama K."/>
        </authorList>
    </citation>
    <scope>NUCLEOTIDE SEQUENCE</scope>
</reference>